<dbReference type="InterPro" id="IPR033644">
    <property type="entry name" value="Ferrochelatase_C"/>
</dbReference>
<dbReference type="PANTHER" id="PTHR11108">
    <property type="entry name" value="FERROCHELATASE"/>
    <property type="match status" value="1"/>
</dbReference>
<dbReference type="SUPFAM" id="SSF53800">
    <property type="entry name" value="Chelatase"/>
    <property type="match status" value="1"/>
</dbReference>
<comment type="pathway">
    <text evidence="1">Porphyrin-containing compound metabolism; protoheme biosynthesis.</text>
</comment>
<protein>
    <submittedName>
        <fullName evidence="6">Ferrochelatase</fullName>
        <ecNumber evidence="6">4.99.1.1</ecNumber>
    </submittedName>
</protein>
<accession>A0A2H9T8X4</accession>
<dbReference type="Pfam" id="PF00762">
    <property type="entry name" value="Ferrochelatase"/>
    <property type="match status" value="1"/>
</dbReference>
<keyword evidence="3" id="KW-0350">Heme biosynthesis</keyword>
<comment type="caution">
    <text evidence="6">The sequence shown here is derived from an EMBL/GenBank/DDBJ whole genome shotgun (WGS) entry which is preliminary data.</text>
</comment>
<dbReference type="NCBIfam" id="TIGR00109">
    <property type="entry name" value="hemH"/>
    <property type="match status" value="1"/>
</dbReference>
<name>A0A2H9T8X4_9ZZZZ</name>
<dbReference type="HAMAP" id="MF_00323">
    <property type="entry name" value="Ferrochelatase"/>
    <property type="match status" value="1"/>
</dbReference>
<evidence type="ECO:0000256" key="5">
    <source>
        <dbReference type="ARBA" id="ARBA00023244"/>
    </source>
</evidence>
<dbReference type="GO" id="GO:0006783">
    <property type="term" value="P:heme biosynthetic process"/>
    <property type="evidence" value="ECO:0007669"/>
    <property type="project" value="UniProtKB-KW"/>
</dbReference>
<keyword evidence="5" id="KW-0627">Porphyrin biosynthesis</keyword>
<dbReference type="InterPro" id="IPR001015">
    <property type="entry name" value="Ferrochelatase"/>
</dbReference>
<evidence type="ECO:0000256" key="1">
    <source>
        <dbReference type="ARBA" id="ARBA00004744"/>
    </source>
</evidence>
<organism evidence="6">
    <name type="scientific">invertebrate metagenome</name>
    <dbReference type="NCBI Taxonomy" id="1711999"/>
    <lineage>
        <taxon>unclassified sequences</taxon>
        <taxon>metagenomes</taxon>
        <taxon>organismal metagenomes</taxon>
    </lineage>
</organism>
<dbReference type="CDD" id="cd00419">
    <property type="entry name" value="Ferrochelatase_C"/>
    <property type="match status" value="1"/>
</dbReference>
<keyword evidence="4 6" id="KW-0456">Lyase</keyword>
<dbReference type="EMBL" id="NSIT01000052">
    <property type="protein sequence ID" value="PJE79705.1"/>
    <property type="molecule type" value="Genomic_DNA"/>
</dbReference>
<evidence type="ECO:0000256" key="3">
    <source>
        <dbReference type="ARBA" id="ARBA00023133"/>
    </source>
</evidence>
<gene>
    <name evidence="6" type="primary">hemH</name>
    <name evidence="6" type="ORF">CI610_01317</name>
</gene>
<evidence type="ECO:0000313" key="6">
    <source>
        <dbReference type="EMBL" id="PJE79705.1"/>
    </source>
</evidence>
<dbReference type="UniPathway" id="UPA00252"/>
<dbReference type="EC" id="4.99.1.1" evidence="6"/>
<dbReference type="GO" id="GO:0004325">
    <property type="term" value="F:ferrochelatase activity"/>
    <property type="evidence" value="ECO:0007669"/>
    <property type="project" value="InterPro"/>
</dbReference>
<dbReference type="PANTHER" id="PTHR11108:SF1">
    <property type="entry name" value="FERROCHELATASE, MITOCHONDRIAL"/>
    <property type="match status" value="1"/>
</dbReference>
<sequence length="338" mass="38012">MKSRGILLVNLGSPDSPSEEDVRAYLNTFLMDPCVIDLPFLLRRLLVSLFILPTRPARSAQAYQSVWTPEGSPLVTHSQKLADAIASRINAPVEIAMRYGHPSMERALEKLANTPGIQDILLFPLYPHYAMSTVKTAVDEALNIIDRKSLSLSVTTHPVFYDHEGYIDALVKCAQPWLDKPYNHLVFSFHGLPERHIRKDDPTRKHCLSSPDCCKKKSSAHATCYRHQVMKTVERFVEKTHIPVGRYTVAFQSRLGRAKWLEPTTSSVLTQLAQQGNKKVLVICPSFVADCLETLEEIGIAGRKTFMEAGGESLELIPCLNEHPAWVNQMTEWLSAYT</sequence>
<dbReference type="InterPro" id="IPR033659">
    <property type="entry name" value="Ferrochelatase_N"/>
</dbReference>
<dbReference type="AlphaFoldDB" id="A0A2H9T8X4"/>
<dbReference type="Gene3D" id="3.40.50.1400">
    <property type="match status" value="2"/>
</dbReference>
<evidence type="ECO:0000256" key="4">
    <source>
        <dbReference type="ARBA" id="ARBA00023239"/>
    </source>
</evidence>
<keyword evidence="2" id="KW-0408">Iron</keyword>
<evidence type="ECO:0000256" key="2">
    <source>
        <dbReference type="ARBA" id="ARBA00023004"/>
    </source>
</evidence>
<reference evidence="6" key="1">
    <citation type="journal article" date="2017" name="Appl. Environ. Microbiol.">
        <title>Molecular characterization of an Endozoicomonas-like organism causing infection in king scallop Pecten maximus L.</title>
        <authorList>
            <person name="Cano I."/>
            <person name="van Aerle R."/>
            <person name="Ross S."/>
            <person name="Verner-Jeffreys D.W."/>
            <person name="Paley R.K."/>
            <person name="Rimmer G."/>
            <person name="Ryder D."/>
            <person name="Hooper P."/>
            <person name="Stone D."/>
            <person name="Feist S.W."/>
        </authorList>
    </citation>
    <scope>NUCLEOTIDE SEQUENCE</scope>
</reference>
<dbReference type="CDD" id="cd03411">
    <property type="entry name" value="Ferrochelatase_N"/>
    <property type="match status" value="1"/>
</dbReference>
<proteinExistence type="inferred from homology"/>